<accession>S8ED38</accession>
<reference evidence="1 2" key="1">
    <citation type="journal article" date="2013" name="BMC Genomics">
        <title>The miniature genome of a carnivorous plant Genlisea aurea contains a low number of genes and short non-coding sequences.</title>
        <authorList>
            <person name="Leushkin E.V."/>
            <person name="Sutormin R.A."/>
            <person name="Nabieva E.R."/>
            <person name="Penin A.A."/>
            <person name="Kondrashov A.S."/>
            <person name="Logacheva M.D."/>
        </authorList>
    </citation>
    <scope>NUCLEOTIDE SEQUENCE [LARGE SCALE GENOMIC DNA]</scope>
</reference>
<dbReference type="PANTHER" id="PTHR37181">
    <property type="entry name" value="F6A14.6 PROTEIN"/>
    <property type="match status" value="1"/>
</dbReference>
<gene>
    <name evidence="1" type="ORF">M569_00898</name>
</gene>
<dbReference type="PANTHER" id="PTHR37181:SF1">
    <property type="entry name" value="F6A14.6 PROTEIN"/>
    <property type="match status" value="1"/>
</dbReference>
<dbReference type="OrthoDB" id="783877at2759"/>
<dbReference type="EMBL" id="AUSU01000270">
    <property type="protein sequence ID" value="EPS73858.1"/>
    <property type="molecule type" value="Genomic_DNA"/>
</dbReference>
<organism evidence="1 2">
    <name type="scientific">Genlisea aurea</name>
    <dbReference type="NCBI Taxonomy" id="192259"/>
    <lineage>
        <taxon>Eukaryota</taxon>
        <taxon>Viridiplantae</taxon>
        <taxon>Streptophyta</taxon>
        <taxon>Embryophyta</taxon>
        <taxon>Tracheophyta</taxon>
        <taxon>Spermatophyta</taxon>
        <taxon>Magnoliopsida</taxon>
        <taxon>eudicotyledons</taxon>
        <taxon>Gunneridae</taxon>
        <taxon>Pentapetalae</taxon>
        <taxon>asterids</taxon>
        <taxon>lamiids</taxon>
        <taxon>Lamiales</taxon>
        <taxon>Lentibulariaceae</taxon>
        <taxon>Genlisea</taxon>
    </lineage>
</organism>
<evidence type="ECO:0000313" key="2">
    <source>
        <dbReference type="Proteomes" id="UP000015453"/>
    </source>
</evidence>
<evidence type="ECO:0000313" key="1">
    <source>
        <dbReference type="EMBL" id="EPS73858.1"/>
    </source>
</evidence>
<comment type="caution">
    <text evidence="1">The sequence shown here is derived from an EMBL/GenBank/DDBJ whole genome shotgun (WGS) entry which is preliminary data.</text>
</comment>
<protein>
    <submittedName>
        <fullName evidence="1">Uncharacterized protein</fullName>
    </submittedName>
</protein>
<proteinExistence type="predicted"/>
<dbReference type="AlphaFoldDB" id="S8ED38"/>
<dbReference type="Proteomes" id="UP000015453">
    <property type="component" value="Unassembled WGS sequence"/>
</dbReference>
<feature type="non-terminal residue" evidence="1">
    <location>
        <position position="376"/>
    </location>
</feature>
<keyword evidence="2" id="KW-1185">Reference proteome</keyword>
<name>S8ED38_9LAMI</name>
<sequence>MTLLEVITNASNAIGKSVNRRESEYPIVLNPDPVFRELRPDSDDPKSLFPVEKVVGWEISQTDAEIIESDRKFSKKLRRRLKDSKSFGKDEFVDILTSYLLKSAERVGISSSFDRKREDYACEVVEKLGFLISRDLRGLVLEGCIKMEVWNLLDRLIIKGLIERSRMPDLISKLIESQKSDSIVLAVKHLDLQAYDILCILKYFLLPPSDEHSCLANVMKHWEAQALSSIDKASGNGVRGEDLSLAKDAALSIMLAHDEFASNELCLHYLLASPNFDGMMFSACVGNLSGAEIGALVRYLGKWIRKYDRFPQAVPTPEASFLLGLEVCNWIPTLESVAKCVGMVVDEHFSSLVLNSELDEFASLDRVVRSLAAEAR</sequence>